<sequence length="508" mass="59276">MKMILDLPDEIYVLIAENLNTRVIYSCVRVCRSFYSSFIPRLWSDLSIKQYRHDDAIDPAIVRTNAHRVESVNYSSTLVEEYYTIIYPRLHTIRLDTLRTDEREPTYLQVTPPQKVQFARHHPTIRKLTSYHKDTLPKEFWEVVETEWKELESLEMSGVVDADAVNTFWRVCDRLQNLYFSDLNLPETLPDLSTLSFRRLRNLKVIKKYHWPKNLSHQLWPVQLLEQVKRSDKLRRLSWDVDGLAFPARMVLEALEEGYWEELCEFSIGDKCCSDQNLAAILGALTSRRLTCFELMSGKLGPLTYRCLQGRYFGHLRDLTIARCGGVTSAMVQEIMVGCVHLVGLDAPHIFVQDIVRATKPWGCLRLQSLVVYIAKQAGDEPGWDGQVFEQISKLRRLHILDVQRDPHYSYLDEETRPDGIMTLETLDYRLNRGAVEKDIRCWSSLVQLREFSFDGDRQTLGMDELVWMAEHWRDLWCVTGGFRGIQGDDNCAKRDRIVRQAGIWVYD</sequence>
<feature type="domain" description="F-box" evidence="1">
    <location>
        <begin position="1"/>
        <end position="46"/>
    </location>
</feature>
<keyword evidence="3" id="KW-1185">Reference proteome</keyword>
<organism evidence="2 3">
    <name type="scientific">Linnemannia exigua</name>
    <dbReference type="NCBI Taxonomy" id="604196"/>
    <lineage>
        <taxon>Eukaryota</taxon>
        <taxon>Fungi</taxon>
        <taxon>Fungi incertae sedis</taxon>
        <taxon>Mucoromycota</taxon>
        <taxon>Mortierellomycotina</taxon>
        <taxon>Mortierellomycetes</taxon>
        <taxon>Mortierellales</taxon>
        <taxon>Mortierellaceae</taxon>
        <taxon>Linnemannia</taxon>
    </lineage>
</organism>
<dbReference type="SUPFAM" id="SSF81383">
    <property type="entry name" value="F-box domain"/>
    <property type="match status" value="1"/>
</dbReference>
<evidence type="ECO:0000313" key="3">
    <source>
        <dbReference type="Proteomes" id="UP001194580"/>
    </source>
</evidence>
<gene>
    <name evidence="2" type="ORF">BGZ95_003982</name>
</gene>
<evidence type="ECO:0000313" key="2">
    <source>
        <dbReference type="EMBL" id="KAG0278450.1"/>
    </source>
</evidence>
<dbReference type="InterPro" id="IPR036047">
    <property type="entry name" value="F-box-like_dom_sf"/>
</dbReference>
<protein>
    <recommendedName>
        <fullName evidence="1">F-box domain-containing protein</fullName>
    </recommendedName>
</protein>
<dbReference type="Pfam" id="PF12937">
    <property type="entry name" value="F-box-like"/>
    <property type="match status" value="1"/>
</dbReference>
<dbReference type="InterPro" id="IPR001810">
    <property type="entry name" value="F-box_dom"/>
</dbReference>
<dbReference type="Gene3D" id="3.80.10.10">
    <property type="entry name" value="Ribonuclease Inhibitor"/>
    <property type="match status" value="1"/>
</dbReference>
<dbReference type="SUPFAM" id="SSF52047">
    <property type="entry name" value="RNI-like"/>
    <property type="match status" value="1"/>
</dbReference>
<accession>A0AAD4DHS5</accession>
<evidence type="ECO:0000259" key="1">
    <source>
        <dbReference type="PROSITE" id="PS50181"/>
    </source>
</evidence>
<dbReference type="Proteomes" id="UP001194580">
    <property type="component" value="Unassembled WGS sequence"/>
</dbReference>
<dbReference type="EMBL" id="JAAAIL010000195">
    <property type="protein sequence ID" value="KAG0278450.1"/>
    <property type="molecule type" value="Genomic_DNA"/>
</dbReference>
<proteinExistence type="predicted"/>
<dbReference type="PROSITE" id="PS50181">
    <property type="entry name" value="FBOX"/>
    <property type="match status" value="1"/>
</dbReference>
<reference evidence="2" key="1">
    <citation type="journal article" date="2020" name="Fungal Divers.">
        <title>Resolving the Mortierellaceae phylogeny through synthesis of multi-gene phylogenetics and phylogenomics.</title>
        <authorList>
            <person name="Vandepol N."/>
            <person name="Liber J."/>
            <person name="Desiro A."/>
            <person name="Na H."/>
            <person name="Kennedy M."/>
            <person name="Barry K."/>
            <person name="Grigoriev I.V."/>
            <person name="Miller A.N."/>
            <person name="O'Donnell K."/>
            <person name="Stajich J.E."/>
            <person name="Bonito G."/>
        </authorList>
    </citation>
    <scope>NUCLEOTIDE SEQUENCE</scope>
    <source>
        <strain evidence="2">NRRL 28262</strain>
    </source>
</reference>
<comment type="caution">
    <text evidence="2">The sequence shown here is derived from an EMBL/GenBank/DDBJ whole genome shotgun (WGS) entry which is preliminary data.</text>
</comment>
<dbReference type="AlphaFoldDB" id="A0AAD4DHS5"/>
<name>A0AAD4DHS5_9FUNG</name>
<dbReference type="InterPro" id="IPR032675">
    <property type="entry name" value="LRR_dom_sf"/>
</dbReference>